<dbReference type="Proteomes" id="UP000521872">
    <property type="component" value="Unassembled WGS sequence"/>
</dbReference>
<dbReference type="AlphaFoldDB" id="A0A8H4QFZ1"/>
<name>A0A8H4QFZ1_9AGAR</name>
<protein>
    <submittedName>
        <fullName evidence="1">Uncharacterized protein</fullName>
    </submittedName>
</protein>
<organism evidence="1 2">
    <name type="scientific">Agrocybe pediades</name>
    <dbReference type="NCBI Taxonomy" id="84607"/>
    <lineage>
        <taxon>Eukaryota</taxon>
        <taxon>Fungi</taxon>
        <taxon>Dikarya</taxon>
        <taxon>Basidiomycota</taxon>
        <taxon>Agaricomycotina</taxon>
        <taxon>Agaricomycetes</taxon>
        <taxon>Agaricomycetidae</taxon>
        <taxon>Agaricales</taxon>
        <taxon>Agaricineae</taxon>
        <taxon>Strophariaceae</taxon>
        <taxon>Agrocybe</taxon>
    </lineage>
</organism>
<dbReference type="Gene3D" id="1.25.40.10">
    <property type="entry name" value="Tetratricopeptide repeat domain"/>
    <property type="match status" value="1"/>
</dbReference>
<proteinExistence type="predicted"/>
<gene>
    <name evidence="1" type="ORF">D9613_010374</name>
</gene>
<reference evidence="1 2" key="1">
    <citation type="submission" date="2019-12" db="EMBL/GenBank/DDBJ databases">
        <authorList>
            <person name="Floudas D."/>
            <person name="Bentzer J."/>
            <person name="Ahren D."/>
            <person name="Johansson T."/>
            <person name="Persson P."/>
            <person name="Tunlid A."/>
        </authorList>
    </citation>
    <scope>NUCLEOTIDE SEQUENCE [LARGE SCALE GENOMIC DNA]</scope>
    <source>
        <strain evidence="1 2">CBS 102.39</strain>
    </source>
</reference>
<keyword evidence="2" id="KW-1185">Reference proteome</keyword>
<evidence type="ECO:0000313" key="2">
    <source>
        <dbReference type="Proteomes" id="UP000521872"/>
    </source>
</evidence>
<sequence>MADPLSITLAAIALGTTLKDLTKLALKLHESFKKHAHNMCAAESLAADTLEIVQDIENFYLARGDVLDTLPDVHDAVARLSRDLQSVYDRCLPILKLANSSEKGLRRTLFKIELWRSRKEVESNIRNLREQANKCYRRFTRHAQLGTAVAIGELKGAVSEGFSAMASKQLSALQVSDENVVTFMGSSRAVLSTLPSGVMLSEDLVFKLYVRAQVGKIDDILRNLASTQSYAVEEPHGCHAQPFTTQSSFLFRTSEAIENARGNTVIELIRVQQDLLDVETGGNPIQEGAWALNNLAIDVARLDMHSESLVLCTWTVDLYKTLSKSHQDVYAPHLALVSYNLAVALYRTGDVAQAMTLTKECLSLLKTCAPTFATEALTASMLSESAHFRCAMEEPSSASLQDAEDSVTIWEHLGADKMIVIGPHQGGNYSISGLHLTGGDRAVHRYAYALDAQREFLYDIERYQEALNVGGKALRLYRMLSQHYKHIDIQSRVASLCHFLCDEVFRDVIRLSSALNYAQEAVQIWEDVHEITRADEEHS</sequence>
<dbReference type="InterPro" id="IPR011990">
    <property type="entry name" value="TPR-like_helical_dom_sf"/>
</dbReference>
<dbReference type="SUPFAM" id="SSF48452">
    <property type="entry name" value="TPR-like"/>
    <property type="match status" value="1"/>
</dbReference>
<comment type="caution">
    <text evidence="1">The sequence shown here is derived from an EMBL/GenBank/DDBJ whole genome shotgun (WGS) entry which is preliminary data.</text>
</comment>
<accession>A0A8H4QFZ1</accession>
<evidence type="ECO:0000313" key="1">
    <source>
        <dbReference type="EMBL" id="KAF4609966.1"/>
    </source>
</evidence>
<dbReference type="EMBL" id="JAACJL010000059">
    <property type="protein sequence ID" value="KAF4609966.1"/>
    <property type="molecule type" value="Genomic_DNA"/>
</dbReference>